<evidence type="ECO:0000313" key="2">
    <source>
        <dbReference type="Proteomes" id="UP000594262"/>
    </source>
</evidence>
<dbReference type="EnsemblMetazoa" id="CLYHEMT000312.1">
    <property type="protein sequence ID" value="CLYHEMP000312.1"/>
    <property type="gene ID" value="CLYHEMG000312"/>
</dbReference>
<name>A0A7M5WQ29_9CNID</name>
<reference evidence="1" key="1">
    <citation type="submission" date="2021-01" db="UniProtKB">
        <authorList>
            <consortium name="EnsemblMetazoa"/>
        </authorList>
    </citation>
    <scope>IDENTIFICATION</scope>
</reference>
<sequence>MAASNVGPFDGSWRVNEDDDWYVSQFGGAREFGRVGELTLGMSPNYLFHPGDRRCINRLVDRFKFVNANHPCIIAVSNNKAFFNLTWDKISPEMFGSKGRGGGKRIRLLQTYAFGKAAQHLRIPFRADMDVLRYL</sequence>
<organism evidence="1 2">
    <name type="scientific">Clytia hemisphaerica</name>
    <dbReference type="NCBI Taxonomy" id="252671"/>
    <lineage>
        <taxon>Eukaryota</taxon>
        <taxon>Metazoa</taxon>
        <taxon>Cnidaria</taxon>
        <taxon>Hydrozoa</taxon>
        <taxon>Hydroidolina</taxon>
        <taxon>Leptothecata</taxon>
        <taxon>Obeliida</taxon>
        <taxon>Clytiidae</taxon>
        <taxon>Clytia</taxon>
    </lineage>
</organism>
<keyword evidence="2" id="KW-1185">Reference proteome</keyword>
<protein>
    <submittedName>
        <fullName evidence="1">Uncharacterized protein</fullName>
    </submittedName>
</protein>
<dbReference type="AlphaFoldDB" id="A0A7M5WQ29"/>
<evidence type="ECO:0000313" key="1">
    <source>
        <dbReference type="EnsemblMetazoa" id="CLYHEMP000312.1"/>
    </source>
</evidence>
<accession>A0A7M5WQ29</accession>
<dbReference type="Proteomes" id="UP000594262">
    <property type="component" value="Unplaced"/>
</dbReference>
<proteinExistence type="predicted"/>